<name>A0A9D4P9S0_RHISA</name>
<proteinExistence type="predicted"/>
<evidence type="ECO:0000313" key="2">
    <source>
        <dbReference type="Proteomes" id="UP000821837"/>
    </source>
</evidence>
<comment type="caution">
    <text evidence="1">The sequence shown here is derived from an EMBL/GenBank/DDBJ whole genome shotgun (WGS) entry which is preliminary data.</text>
</comment>
<reference evidence="1" key="2">
    <citation type="submission" date="2021-09" db="EMBL/GenBank/DDBJ databases">
        <authorList>
            <person name="Jia N."/>
            <person name="Wang J."/>
            <person name="Shi W."/>
            <person name="Du L."/>
            <person name="Sun Y."/>
            <person name="Zhan W."/>
            <person name="Jiang J."/>
            <person name="Wang Q."/>
            <person name="Zhang B."/>
            <person name="Ji P."/>
            <person name="Sakyi L.B."/>
            <person name="Cui X."/>
            <person name="Yuan T."/>
            <person name="Jiang B."/>
            <person name="Yang W."/>
            <person name="Lam T.T.-Y."/>
            <person name="Chang Q."/>
            <person name="Ding S."/>
            <person name="Wang X."/>
            <person name="Zhu J."/>
            <person name="Ruan X."/>
            <person name="Zhao L."/>
            <person name="Wei J."/>
            <person name="Que T."/>
            <person name="Du C."/>
            <person name="Cheng J."/>
            <person name="Dai P."/>
            <person name="Han X."/>
            <person name="Huang E."/>
            <person name="Gao Y."/>
            <person name="Liu J."/>
            <person name="Shao H."/>
            <person name="Ye R."/>
            <person name="Li L."/>
            <person name="Wei W."/>
            <person name="Wang X."/>
            <person name="Wang C."/>
            <person name="Huo Q."/>
            <person name="Li W."/>
            <person name="Guo W."/>
            <person name="Chen H."/>
            <person name="Chen S."/>
            <person name="Zhou L."/>
            <person name="Zhou L."/>
            <person name="Ni X."/>
            <person name="Tian J."/>
            <person name="Zhou Y."/>
            <person name="Sheng Y."/>
            <person name="Liu T."/>
            <person name="Pan Y."/>
            <person name="Xia L."/>
            <person name="Li J."/>
            <person name="Zhao F."/>
            <person name="Cao W."/>
        </authorList>
    </citation>
    <scope>NUCLEOTIDE SEQUENCE</scope>
    <source>
        <strain evidence="1">Rsan-2018</strain>
        <tissue evidence="1">Larvae</tissue>
    </source>
</reference>
<sequence>MNFRKYVQKLGARFPCSKPRHGDLRIKPAMDVAVSNENLDAARKYVDVVMRRLRRDILVQGVGTAELQSPDDYCSAWELHSGTISGLERISHDGRPWPLRTPSNDVDDVGSPERFDVAAVVLLHDVCFQALYNYTSPTQVVSGQVSGKIAIVRLDMIIGHPQGPDGVPEVNLLEVTEYTRVGISKQSVGVLNEEIIKEATEKVVHTSIEDAMSYRVLPVLNSLLKAIPYPDFA</sequence>
<dbReference type="AlphaFoldDB" id="A0A9D4P9S0"/>
<dbReference type="VEuPathDB" id="VectorBase:RSAN_050529"/>
<dbReference type="Proteomes" id="UP000821837">
    <property type="component" value="Unassembled WGS sequence"/>
</dbReference>
<accession>A0A9D4P9S0</accession>
<protein>
    <submittedName>
        <fullName evidence="1">Uncharacterized protein</fullName>
    </submittedName>
</protein>
<evidence type="ECO:0000313" key="1">
    <source>
        <dbReference type="EMBL" id="KAH7931446.1"/>
    </source>
</evidence>
<dbReference type="EMBL" id="JABSTV010002310">
    <property type="protein sequence ID" value="KAH7931446.1"/>
    <property type="molecule type" value="Genomic_DNA"/>
</dbReference>
<keyword evidence="2" id="KW-1185">Reference proteome</keyword>
<gene>
    <name evidence="1" type="ORF">HPB52_025670</name>
</gene>
<organism evidence="1 2">
    <name type="scientific">Rhipicephalus sanguineus</name>
    <name type="common">Brown dog tick</name>
    <name type="synonym">Ixodes sanguineus</name>
    <dbReference type="NCBI Taxonomy" id="34632"/>
    <lineage>
        <taxon>Eukaryota</taxon>
        <taxon>Metazoa</taxon>
        <taxon>Ecdysozoa</taxon>
        <taxon>Arthropoda</taxon>
        <taxon>Chelicerata</taxon>
        <taxon>Arachnida</taxon>
        <taxon>Acari</taxon>
        <taxon>Parasitiformes</taxon>
        <taxon>Ixodida</taxon>
        <taxon>Ixodoidea</taxon>
        <taxon>Ixodidae</taxon>
        <taxon>Rhipicephalinae</taxon>
        <taxon>Rhipicephalus</taxon>
        <taxon>Rhipicephalus</taxon>
    </lineage>
</organism>
<reference evidence="1" key="1">
    <citation type="journal article" date="2020" name="Cell">
        <title>Large-Scale Comparative Analyses of Tick Genomes Elucidate Their Genetic Diversity and Vector Capacities.</title>
        <authorList>
            <consortium name="Tick Genome and Microbiome Consortium (TIGMIC)"/>
            <person name="Jia N."/>
            <person name="Wang J."/>
            <person name="Shi W."/>
            <person name="Du L."/>
            <person name="Sun Y."/>
            <person name="Zhan W."/>
            <person name="Jiang J.F."/>
            <person name="Wang Q."/>
            <person name="Zhang B."/>
            <person name="Ji P."/>
            <person name="Bell-Sakyi L."/>
            <person name="Cui X.M."/>
            <person name="Yuan T.T."/>
            <person name="Jiang B.G."/>
            <person name="Yang W.F."/>
            <person name="Lam T.T."/>
            <person name="Chang Q.C."/>
            <person name="Ding S.J."/>
            <person name="Wang X.J."/>
            <person name="Zhu J.G."/>
            <person name="Ruan X.D."/>
            <person name="Zhao L."/>
            <person name="Wei J.T."/>
            <person name="Ye R.Z."/>
            <person name="Que T.C."/>
            <person name="Du C.H."/>
            <person name="Zhou Y.H."/>
            <person name="Cheng J.X."/>
            <person name="Dai P.F."/>
            <person name="Guo W.B."/>
            <person name="Han X.H."/>
            <person name="Huang E.J."/>
            <person name="Li L.F."/>
            <person name="Wei W."/>
            <person name="Gao Y.C."/>
            <person name="Liu J.Z."/>
            <person name="Shao H.Z."/>
            <person name="Wang X."/>
            <person name="Wang C.C."/>
            <person name="Yang T.C."/>
            <person name="Huo Q.B."/>
            <person name="Li W."/>
            <person name="Chen H.Y."/>
            <person name="Chen S.E."/>
            <person name="Zhou L.G."/>
            <person name="Ni X.B."/>
            <person name="Tian J.H."/>
            <person name="Sheng Y."/>
            <person name="Liu T."/>
            <person name="Pan Y.S."/>
            <person name="Xia L.Y."/>
            <person name="Li J."/>
            <person name="Zhao F."/>
            <person name="Cao W.C."/>
        </authorList>
    </citation>
    <scope>NUCLEOTIDE SEQUENCE</scope>
    <source>
        <strain evidence="1">Rsan-2018</strain>
    </source>
</reference>